<feature type="transmembrane region" description="Helical" evidence="1">
    <location>
        <begin position="74"/>
        <end position="94"/>
    </location>
</feature>
<accession>A0A139WTA4</accession>
<name>A0A139WTA4_9CYAN</name>
<evidence type="ECO:0000313" key="3">
    <source>
        <dbReference type="EMBL" id="KYC35666.1"/>
    </source>
</evidence>
<dbReference type="AlphaFoldDB" id="A0A139WTA4"/>
<feature type="transmembrane region" description="Helical" evidence="1">
    <location>
        <begin position="153"/>
        <end position="172"/>
    </location>
</feature>
<feature type="transmembrane region" description="Helical" evidence="1">
    <location>
        <begin position="43"/>
        <end position="62"/>
    </location>
</feature>
<reference evidence="3 4" key="1">
    <citation type="journal article" date="2013" name="Genome Biol. Evol.">
        <title>Genomes of Stigonematalean cyanobacteria (subsection V) and the evolution of oxygenic photosynthesis from prokaryotes to plastids.</title>
        <authorList>
            <person name="Dagan T."/>
            <person name="Roettger M."/>
            <person name="Stucken K."/>
            <person name="Landan G."/>
            <person name="Koch R."/>
            <person name="Major P."/>
            <person name="Gould S.B."/>
            <person name="Goremykin V.V."/>
            <person name="Rippka R."/>
            <person name="Tandeau de Marsac N."/>
            <person name="Gugger M."/>
            <person name="Lockhart P.J."/>
            <person name="Allen J.F."/>
            <person name="Brune I."/>
            <person name="Maus I."/>
            <person name="Puhler A."/>
            <person name="Martin W.F."/>
        </authorList>
    </citation>
    <scope>NUCLEOTIDE SEQUENCE [LARGE SCALE GENOMIC DNA]</scope>
    <source>
        <strain evidence="3 4">PCC 7110</strain>
    </source>
</reference>
<keyword evidence="4" id="KW-1185">Reference proteome</keyword>
<dbReference type="STRING" id="128403.WA1_07610"/>
<proteinExistence type="predicted"/>
<feature type="domain" description="DUF4126" evidence="2">
    <location>
        <begin position="4"/>
        <end position="168"/>
    </location>
</feature>
<dbReference type="EMBL" id="ANNX02000051">
    <property type="protein sequence ID" value="KYC35666.1"/>
    <property type="molecule type" value="Genomic_DNA"/>
</dbReference>
<dbReference type="RefSeq" id="WP_017749373.1">
    <property type="nucleotide sequence ID" value="NZ_KQ976354.1"/>
</dbReference>
<comment type="caution">
    <text evidence="3">The sequence shown here is derived from an EMBL/GenBank/DDBJ whole genome shotgun (WGS) entry which is preliminary data.</text>
</comment>
<sequence length="183" mass="19979">MIDILAALSASAAAGIRIALPLLFIGLLQGSSLWSDVPLLSQVSTPLLLFLLTSWSVVEIFASKKLLGQRVLQVFHLLLAPLVGAIMGLAVANATSTPNWLIALIGGSLAFVLQLVQIGWFYRLRGIPLWAVFIQDALCVALVFFALDAPTQGGLIALILLWFAVHSARIWYRWYRKRLINGS</sequence>
<dbReference type="Proteomes" id="UP000076925">
    <property type="component" value="Unassembled WGS sequence"/>
</dbReference>
<keyword evidence="1" id="KW-0812">Transmembrane</keyword>
<protein>
    <recommendedName>
        <fullName evidence="2">DUF4126 domain-containing protein</fullName>
    </recommendedName>
</protein>
<keyword evidence="1" id="KW-1133">Transmembrane helix</keyword>
<dbReference type="Pfam" id="PF13548">
    <property type="entry name" value="DUF4126"/>
    <property type="match status" value="1"/>
</dbReference>
<feature type="transmembrane region" description="Helical" evidence="1">
    <location>
        <begin position="129"/>
        <end position="147"/>
    </location>
</feature>
<feature type="transmembrane region" description="Helical" evidence="1">
    <location>
        <begin position="100"/>
        <end position="122"/>
    </location>
</feature>
<dbReference type="OrthoDB" id="530021at2"/>
<organism evidence="3 4">
    <name type="scientific">Scytonema hofmannii PCC 7110</name>
    <dbReference type="NCBI Taxonomy" id="128403"/>
    <lineage>
        <taxon>Bacteria</taxon>
        <taxon>Bacillati</taxon>
        <taxon>Cyanobacteriota</taxon>
        <taxon>Cyanophyceae</taxon>
        <taxon>Nostocales</taxon>
        <taxon>Scytonemataceae</taxon>
        <taxon>Scytonema</taxon>
    </lineage>
</organism>
<dbReference type="InterPro" id="IPR025196">
    <property type="entry name" value="DUF4126"/>
</dbReference>
<evidence type="ECO:0000313" key="4">
    <source>
        <dbReference type="Proteomes" id="UP000076925"/>
    </source>
</evidence>
<gene>
    <name evidence="3" type="ORF">WA1_07610</name>
</gene>
<keyword evidence="1" id="KW-0472">Membrane</keyword>
<evidence type="ECO:0000259" key="2">
    <source>
        <dbReference type="Pfam" id="PF13548"/>
    </source>
</evidence>
<evidence type="ECO:0000256" key="1">
    <source>
        <dbReference type="SAM" id="Phobius"/>
    </source>
</evidence>